<reference evidence="2" key="1">
    <citation type="journal article" date="2019" name="Int. J. Syst. Evol. Microbiol.">
        <title>The Global Catalogue of Microorganisms (GCM) 10K type strain sequencing project: providing services to taxonomists for standard genome sequencing and annotation.</title>
        <authorList>
            <consortium name="The Broad Institute Genomics Platform"/>
            <consortium name="The Broad Institute Genome Sequencing Center for Infectious Disease"/>
            <person name="Wu L."/>
            <person name="Ma J."/>
        </authorList>
    </citation>
    <scope>NUCLEOTIDE SEQUENCE [LARGE SCALE GENOMIC DNA]</scope>
    <source>
        <strain evidence="2">JCM 17459</strain>
    </source>
</reference>
<name>A0ABP8EXT8_9MICO</name>
<sequence>MNRNLLEPDPILLPADHPDVPARAALDAGEDARAVAAQHPAASLAWATLARGALEAGDAVAAYAFARTGYHRGLDALRRAGWRGAGPVPASHLPNQGFLLSVLTLADAAAAIGETDEHARCMQLLTDSDPRAVEVLGAR</sequence>
<keyword evidence="2" id="KW-1185">Reference proteome</keyword>
<comment type="caution">
    <text evidence="1">The sequence shown here is derived from an EMBL/GenBank/DDBJ whole genome shotgun (WGS) entry which is preliminary data.</text>
</comment>
<proteinExistence type="predicted"/>
<evidence type="ECO:0000313" key="1">
    <source>
        <dbReference type="EMBL" id="GAA4288751.1"/>
    </source>
</evidence>
<dbReference type="InterPro" id="IPR014487">
    <property type="entry name" value="DUF3151"/>
</dbReference>
<protein>
    <submittedName>
        <fullName evidence="1">DUF3151 domain-containing protein</fullName>
    </submittedName>
</protein>
<dbReference type="PIRSF" id="PIRSF017349">
    <property type="entry name" value="UCP017349"/>
    <property type="match status" value="1"/>
</dbReference>
<evidence type="ECO:0000313" key="2">
    <source>
        <dbReference type="Proteomes" id="UP001499841"/>
    </source>
</evidence>
<dbReference type="EMBL" id="BAABBA010000017">
    <property type="protein sequence ID" value="GAA4288751.1"/>
    <property type="molecule type" value="Genomic_DNA"/>
</dbReference>
<dbReference type="RefSeq" id="WP_345043091.1">
    <property type="nucleotide sequence ID" value="NZ_BAABBA010000017.1"/>
</dbReference>
<organism evidence="1 2">
    <name type="scientific">Georgenia daeguensis</name>
    <dbReference type="NCBI Taxonomy" id="908355"/>
    <lineage>
        <taxon>Bacteria</taxon>
        <taxon>Bacillati</taxon>
        <taxon>Actinomycetota</taxon>
        <taxon>Actinomycetes</taxon>
        <taxon>Micrococcales</taxon>
        <taxon>Bogoriellaceae</taxon>
        <taxon>Georgenia</taxon>
    </lineage>
</organism>
<gene>
    <name evidence="1" type="ORF">GCM10022262_31110</name>
</gene>
<dbReference type="Proteomes" id="UP001499841">
    <property type="component" value="Unassembled WGS sequence"/>
</dbReference>
<dbReference type="Pfam" id="PF11349">
    <property type="entry name" value="DUF3151"/>
    <property type="match status" value="1"/>
</dbReference>
<accession>A0ABP8EXT8</accession>